<dbReference type="AlphaFoldDB" id="A0A553PCG0"/>
<feature type="region of interest" description="Disordered" evidence="1">
    <location>
        <begin position="64"/>
        <end position="84"/>
    </location>
</feature>
<proteinExistence type="predicted"/>
<protein>
    <submittedName>
        <fullName evidence="2">Uncharacterized protein</fullName>
    </submittedName>
</protein>
<evidence type="ECO:0000313" key="2">
    <source>
        <dbReference type="EMBL" id="TRY75372.1"/>
    </source>
</evidence>
<keyword evidence="3" id="KW-1185">Reference proteome</keyword>
<sequence>MIVIADGLESSNIIINGKSSPKGDYQPRSAESVAGLVQNPSDVCLSTSLSLTLVADPWINATVHPANHEPRKHNSPLRGVLEPV</sequence>
<comment type="caution">
    <text evidence="2">The sequence shown here is derived from an EMBL/GenBank/DDBJ whole genome shotgun (WGS) entry which is preliminary data.</text>
</comment>
<accession>A0A553PCG0</accession>
<dbReference type="EMBL" id="VCGU01000005">
    <property type="protein sequence ID" value="TRY75372.1"/>
    <property type="molecule type" value="Genomic_DNA"/>
</dbReference>
<reference evidence="2 3" key="1">
    <citation type="journal article" date="2018" name="Nat. Ecol. Evol.">
        <title>Genomic signatures of mitonuclear coevolution across populations of Tigriopus californicus.</title>
        <authorList>
            <person name="Barreto F.S."/>
            <person name="Watson E.T."/>
            <person name="Lima T.G."/>
            <person name="Willett C.S."/>
            <person name="Edmands S."/>
            <person name="Li W."/>
            <person name="Burton R.S."/>
        </authorList>
    </citation>
    <scope>NUCLEOTIDE SEQUENCE [LARGE SCALE GENOMIC DNA]</scope>
    <source>
        <strain evidence="2 3">San Diego</strain>
    </source>
</reference>
<dbReference type="Proteomes" id="UP000318571">
    <property type="component" value="Chromosome 2"/>
</dbReference>
<gene>
    <name evidence="2" type="ORF">TCAL_16809</name>
</gene>
<organism evidence="2 3">
    <name type="scientific">Tigriopus californicus</name>
    <name type="common">Marine copepod</name>
    <dbReference type="NCBI Taxonomy" id="6832"/>
    <lineage>
        <taxon>Eukaryota</taxon>
        <taxon>Metazoa</taxon>
        <taxon>Ecdysozoa</taxon>
        <taxon>Arthropoda</taxon>
        <taxon>Crustacea</taxon>
        <taxon>Multicrustacea</taxon>
        <taxon>Hexanauplia</taxon>
        <taxon>Copepoda</taxon>
        <taxon>Harpacticoida</taxon>
        <taxon>Harpacticidae</taxon>
        <taxon>Tigriopus</taxon>
    </lineage>
</organism>
<evidence type="ECO:0000256" key="1">
    <source>
        <dbReference type="SAM" id="MobiDB-lite"/>
    </source>
</evidence>
<evidence type="ECO:0000313" key="3">
    <source>
        <dbReference type="Proteomes" id="UP000318571"/>
    </source>
</evidence>
<name>A0A553PCG0_TIGCA</name>